<dbReference type="InterPro" id="IPR050595">
    <property type="entry name" value="Bact_response_regulator"/>
</dbReference>
<dbReference type="SMART" id="SM00448">
    <property type="entry name" value="REC"/>
    <property type="match status" value="1"/>
</dbReference>
<evidence type="ECO:0000259" key="3">
    <source>
        <dbReference type="PROSITE" id="PS50110"/>
    </source>
</evidence>
<dbReference type="Gene3D" id="3.40.50.2300">
    <property type="match status" value="1"/>
</dbReference>
<dbReference type="KEGG" id="vbl:L21SP4_02106"/>
<evidence type="ECO:0000313" key="4">
    <source>
        <dbReference type="EMBL" id="AKJ65338.1"/>
    </source>
</evidence>
<name>A0A0G3EG76_9BACT</name>
<reference evidence="4 5" key="2">
    <citation type="journal article" date="2016" name="ISME J.">
        <title>Characterization of the first cultured representative of Verrucomicrobia subdivision 5 indicates the proposal of a novel phylum.</title>
        <authorList>
            <person name="Spring S."/>
            <person name="Bunk B."/>
            <person name="Sproer C."/>
            <person name="Schumann P."/>
            <person name="Rohde M."/>
            <person name="Tindall B.J."/>
            <person name="Klenk H.P."/>
        </authorList>
    </citation>
    <scope>NUCLEOTIDE SEQUENCE [LARGE SCALE GENOMIC DNA]</scope>
    <source>
        <strain evidence="4 5">L21-Fru-AB</strain>
    </source>
</reference>
<dbReference type="InterPro" id="IPR011006">
    <property type="entry name" value="CheY-like_superfamily"/>
</dbReference>
<protein>
    <submittedName>
        <fullName evidence="4">Transcriptional regulatory protein</fullName>
    </submittedName>
</protein>
<accession>A0A0G3EG76</accession>
<dbReference type="OrthoDB" id="9794815at2"/>
<dbReference type="EMBL" id="CP010904">
    <property type="protein sequence ID" value="AKJ65338.1"/>
    <property type="molecule type" value="Genomic_DNA"/>
</dbReference>
<evidence type="ECO:0000313" key="5">
    <source>
        <dbReference type="Proteomes" id="UP000035268"/>
    </source>
</evidence>
<feature type="modified residue" description="4-aspartylphosphate" evidence="2">
    <location>
        <position position="56"/>
    </location>
</feature>
<dbReference type="GO" id="GO:0000160">
    <property type="term" value="P:phosphorelay signal transduction system"/>
    <property type="evidence" value="ECO:0007669"/>
    <property type="project" value="InterPro"/>
</dbReference>
<gene>
    <name evidence="4" type="ORF">L21SP4_02106</name>
</gene>
<dbReference type="Pfam" id="PF00072">
    <property type="entry name" value="Response_reg"/>
    <property type="match status" value="1"/>
</dbReference>
<organism evidence="4 5">
    <name type="scientific">Kiritimatiella glycovorans</name>
    <dbReference type="NCBI Taxonomy" id="1307763"/>
    <lineage>
        <taxon>Bacteria</taxon>
        <taxon>Pseudomonadati</taxon>
        <taxon>Kiritimatiellota</taxon>
        <taxon>Kiritimatiellia</taxon>
        <taxon>Kiritimatiellales</taxon>
        <taxon>Kiritimatiellaceae</taxon>
        <taxon>Kiritimatiella</taxon>
    </lineage>
</organism>
<dbReference type="STRING" id="1307763.L21SP4_02106"/>
<evidence type="ECO:0000256" key="1">
    <source>
        <dbReference type="ARBA" id="ARBA00022553"/>
    </source>
</evidence>
<dbReference type="PANTHER" id="PTHR44591">
    <property type="entry name" value="STRESS RESPONSE REGULATOR PROTEIN 1"/>
    <property type="match status" value="1"/>
</dbReference>
<evidence type="ECO:0000256" key="2">
    <source>
        <dbReference type="PROSITE-ProRule" id="PRU00169"/>
    </source>
</evidence>
<dbReference type="PROSITE" id="PS50110">
    <property type="entry name" value="RESPONSE_REGULATORY"/>
    <property type="match status" value="1"/>
</dbReference>
<dbReference type="InterPro" id="IPR001789">
    <property type="entry name" value="Sig_transdc_resp-reg_receiver"/>
</dbReference>
<dbReference type="SUPFAM" id="SSF52172">
    <property type="entry name" value="CheY-like"/>
    <property type="match status" value="1"/>
</dbReference>
<dbReference type="RefSeq" id="WP_052882578.1">
    <property type="nucleotide sequence ID" value="NZ_CP010904.1"/>
</dbReference>
<sequence length="127" mass="14348">MGDEARNILIIDDDPDIRRLLEQFLAREGYNILTASTGAEAEQIYLENPPDLVITDIIMPDREGIETIREMRRMYPEMTIVAISGGGRIDSQDYLVLARKLGADRTFGKPFDLAEMLNYIREALGDA</sequence>
<dbReference type="AlphaFoldDB" id="A0A0G3EG76"/>
<feature type="domain" description="Response regulatory" evidence="3">
    <location>
        <begin position="7"/>
        <end position="124"/>
    </location>
</feature>
<dbReference type="PANTHER" id="PTHR44591:SF23">
    <property type="entry name" value="CHEY SUBFAMILY"/>
    <property type="match status" value="1"/>
</dbReference>
<proteinExistence type="predicted"/>
<keyword evidence="5" id="KW-1185">Reference proteome</keyword>
<reference evidence="5" key="1">
    <citation type="submission" date="2015-02" db="EMBL/GenBank/DDBJ databases">
        <title>Description and complete genome sequence of the first cultured representative of the subdivision 5 of the Verrucomicrobia phylum.</title>
        <authorList>
            <person name="Spring S."/>
            <person name="Bunk B."/>
            <person name="Sproer C."/>
            <person name="Klenk H.-P."/>
        </authorList>
    </citation>
    <scope>NUCLEOTIDE SEQUENCE [LARGE SCALE GENOMIC DNA]</scope>
    <source>
        <strain evidence="5">L21-Fru-AB</strain>
    </source>
</reference>
<dbReference type="Proteomes" id="UP000035268">
    <property type="component" value="Chromosome"/>
</dbReference>
<keyword evidence="1 2" id="KW-0597">Phosphoprotein</keyword>